<feature type="region of interest" description="Disordered" evidence="1">
    <location>
        <begin position="1"/>
        <end position="22"/>
    </location>
</feature>
<evidence type="ECO:0008006" key="5">
    <source>
        <dbReference type="Google" id="ProtNLM"/>
    </source>
</evidence>
<feature type="compositionally biased region" description="Polar residues" evidence="1">
    <location>
        <begin position="8"/>
        <end position="19"/>
    </location>
</feature>
<dbReference type="EMBL" id="CAJOAX010002621">
    <property type="protein sequence ID" value="CAF3808487.1"/>
    <property type="molecule type" value="Genomic_DNA"/>
</dbReference>
<name>A0A819BXS1_9BILA</name>
<feature type="compositionally biased region" description="Low complexity" evidence="1">
    <location>
        <begin position="148"/>
        <end position="165"/>
    </location>
</feature>
<dbReference type="OrthoDB" id="10035051at2759"/>
<evidence type="ECO:0000313" key="3">
    <source>
        <dbReference type="EMBL" id="CAF3808487.1"/>
    </source>
</evidence>
<dbReference type="InterPro" id="IPR031378">
    <property type="entry name" value="SVBP"/>
</dbReference>
<protein>
    <recommendedName>
        <fullName evidence="5">Small vasohibin-binding protein</fullName>
    </recommendedName>
</protein>
<organism evidence="3 4">
    <name type="scientific">Rotaria sordida</name>
    <dbReference type="NCBI Taxonomy" id="392033"/>
    <lineage>
        <taxon>Eukaryota</taxon>
        <taxon>Metazoa</taxon>
        <taxon>Spiralia</taxon>
        <taxon>Gnathifera</taxon>
        <taxon>Rotifera</taxon>
        <taxon>Eurotatoria</taxon>
        <taxon>Bdelloidea</taxon>
        <taxon>Philodinida</taxon>
        <taxon>Philodinidae</taxon>
        <taxon>Rotaria</taxon>
    </lineage>
</organism>
<dbReference type="EMBL" id="CAJNOO010000961">
    <property type="protein sequence ID" value="CAF1070276.1"/>
    <property type="molecule type" value="Genomic_DNA"/>
</dbReference>
<dbReference type="Pfam" id="PF15674">
    <property type="entry name" value="CCDC23"/>
    <property type="match status" value="1"/>
</dbReference>
<sequence>MANDDDLSTSISSIKQLSQSHKHRILTHNQPRGKNLINDVHSNEHSTTKLPSLLSKSSFFPSTSETMRFKRYRSQQKDIIKTSSLSKFERQTTNLISQTRLPTLNNNEQKRISEFQRRQIYGLNHLMRELEQEQFREFCKSNGMGVGNSEEIISNNENSNEQSST</sequence>
<gene>
    <name evidence="3" type="ORF">OTI717_LOCUS18689</name>
    <name evidence="2" type="ORF">RFH988_LOCUS17736</name>
</gene>
<dbReference type="AlphaFoldDB" id="A0A819BXS1"/>
<dbReference type="Proteomes" id="UP000663882">
    <property type="component" value="Unassembled WGS sequence"/>
</dbReference>
<evidence type="ECO:0000256" key="1">
    <source>
        <dbReference type="SAM" id="MobiDB-lite"/>
    </source>
</evidence>
<feature type="region of interest" description="Disordered" evidence="1">
    <location>
        <begin position="146"/>
        <end position="165"/>
    </location>
</feature>
<comment type="caution">
    <text evidence="3">The sequence shown here is derived from an EMBL/GenBank/DDBJ whole genome shotgun (WGS) entry which is preliminary data.</text>
</comment>
<reference evidence="3" key="1">
    <citation type="submission" date="2021-02" db="EMBL/GenBank/DDBJ databases">
        <authorList>
            <person name="Nowell W R."/>
        </authorList>
    </citation>
    <scope>NUCLEOTIDE SEQUENCE</scope>
</reference>
<proteinExistence type="predicted"/>
<evidence type="ECO:0000313" key="4">
    <source>
        <dbReference type="Proteomes" id="UP000663823"/>
    </source>
</evidence>
<dbReference type="Proteomes" id="UP000663823">
    <property type="component" value="Unassembled WGS sequence"/>
</dbReference>
<evidence type="ECO:0000313" key="2">
    <source>
        <dbReference type="EMBL" id="CAF1070276.1"/>
    </source>
</evidence>
<accession>A0A819BXS1</accession>